<dbReference type="SUPFAM" id="SSF53807">
    <property type="entry name" value="Helical backbone' metal receptor"/>
    <property type="match status" value="1"/>
</dbReference>
<dbReference type="PROSITE" id="PS50983">
    <property type="entry name" value="FE_B12_PBP"/>
    <property type="match status" value="1"/>
</dbReference>
<comment type="caution">
    <text evidence="3">The sequence shown here is derived from an EMBL/GenBank/DDBJ whole genome shotgun (WGS) entry which is preliminary data.</text>
</comment>
<dbReference type="Gene3D" id="1.20.58.2180">
    <property type="match status" value="1"/>
</dbReference>
<evidence type="ECO:0000313" key="4">
    <source>
        <dbReference type="Proteomes" id="UP001430755"/>
    </source>
</evidence>
<organism evidence="3 4">
    <name type="scientific">Adlercreutzia faecimuris</name>
    <dbReference type="NCBI Taxonomy" id="2897341"/>
    <lineage>
        <taxon>Bacteria</taxon>
        <taxon>Bacillati</taxon>
        <taxon>Actinomycetota</taxon>
        <taxon>Coriobacteriia</taxon>
        <taxon>Eggerthellales</taxon>
        <taxon>Eggerthellaceae</taxon>
        <taxon>Adlercreutzia</taxon>
    </lineage>
</organism>
<dbReference type="PANTHER" id="PTHR30535:SF34">
    <property type="entry name" value="MOLYBDATE-BINDING PROTEIN MOLA"/>
    <property type="match status" value="1"/>
</dbReference>
<proteinExistence type="inferred from homology"/>
<dbReference type="Gene3D" id="3.40.50.1980">
    <property type="entry name" value="Nitrogenase molybdenum iron protein domain"/>
    <property type="match status" value="2"/>
</dbReference>
<dbReference type="InterPro" id="IPR050902">
    <property type="entry name" value="ABC_Transporter_SBP"/>
</dbReference>
<sequence length="373" mass="40085">MDKAEKELVMMRAMTRRRFMELAGAAGVTAVAALALGGCAGGGSKDGGASSGDAAPEAAASAPTVVVDAKGNEFVIPEAVDRIAITCNGGTTQEVAIFGGADKIVAQPSMTKFPQLLRMYPQFESVVNAGSFDDLNIEALIATEPDVALVGISSDKGNAQIADVGIPTYVMLIGWAAVDTLKQEFLNVGQIVGGGAGQAKAQRLVDHWDDVFARLDARLAKVPDAERKSVYYLSKADVTAANKGDWGREWVAGSGGVFAVPDADLNGEVTVEKALEWNPDVIVVQKGADLNELYANEQVGDMRAIQERQVYTVPIGAFWWDRPCPEATLGFLWLAKTLYPEQMADVDLEAETKAFFRDFYEYDLSTEEYESFF</sequence>
<dbReference type="Pfam" id="PF01497">
    <property type="entry name" value="Peripla_BP_2"/>
    <property type="match status" value="1"/>
</dbReference>
<keyword evidence="4" id="KW-1185">Reference proteome</keyword>
<gene>
    <name evidence="3" type="ORF">LPT13_04600</name>
</gene>
<evidence type="ECO:0000313" key="3">
    <source>
        <dbReference type="EMBL" id="MCI2241635.1"/>
    </source>
</evidence>
<feature type="domain" description="Fe/B12 periplasmic-binding" evidence="2">
    <location>
        <begin position="83"/>
        <end position="342"/>
    </location>
</feature>
<comment type="similarity">
    <text evidence="1">Belongs to the bacterial solute-binding protein 8 family.</text>
</comment>
<reference evidence="3" key="1">
    <citation type="submission" date="2021-11" db="EMBL/GenBank/DDBJ databases">
        <title>A Novel Adlercreutzia Species, isolated from a Allomyrina dichotoma larva feces.</title>
        <authorList>
            <person name="Suh M.K."/>
        </authorList>
    </citation>
    <scope>NUCLEOTIDE SEQUENCE</scope>
    <source>
        <strain evidence="3">JBNU-10</strain>
    </source>
</reference>
<accession>A0ABS9WGC3</accession>
<dbReference type="Proteomes" id="UP001430755">
    <property type="component" value="Unassembled WGS sequence"/>
</dbReference>
<evidence type="ECO:0000256" key="1">
    <source>
        <dbReference type="ARBA" id="ARBA00008814"/>
    </source>
</evidence>
<dbReference type="PANTHER" id="PTHR30535">
    <property type="entry name" value="VITAMIN B12-BINDING PROTEIN"/>
    <property type="match status" value="1"/>
</dbReference>
<dbReference type="PROSITE" id="PS51318">
    <property type="entry name" value="TAT"/>
    <property type="match status" value="1"/>
</dbReference>
<evidence type="ECO:0000259" key="2">
    <source>
        <dbReference type="PROSITE" id="PS50983"/>
    </source>
</evidence>
<dbReference type="InterPro" id="IPR006311">
    <property type="entry name" value="TAT_signal"/>
</dbReference>
<dbReference type="InterPro" id="IPR002491">
    <property type="entry name" value="ABC_transptr_periplasmic_BD"/>
</dbReference>
<name>A0ABS9WGC3_9ACTN</name>
<dbReference type="RefSeq" id="WP_242163976.1">
    <property type="nucleotide sequence ID" value="NZ_JAJMLW010000001.1"/>
</dbReference>
<dbReference type="EMBL" id="JAJMLW010000001">
    <property type="protein sequence ID" value="MCI2241635.1"/>
    <property type="molecule type" value="Genomic_DNA"/>
</dbReference>
<protein>
    <submittedName>
        <fullName evidence="3">ABC transporter substrate-binding protein</fullName>
    </submittedName>
</protein>